<dbReference type="Proteomes" id="UP000541810">
    <property type="component" value="Unassembled WGS sequence"/>
</dbReference>
<reference evidence="1 2" key="1">
    <citation type="submission" date="2020-08" db="EMBL/GenBank/DDBJ databases">
        <title>Genomic Encyclopedia of Type Strains, Phase IV (KMG-IV): sequencing the most valuable type-strain genomes for metagenomic binning, comparative biology and taxonomic classification.</title>
        <authorList>
            <person name="Goeker M."/>
        </authorList>
    </citation>
    <scope>NUCLEOTIDE SEQUENCE [LARGE SCALE GENOMIC DNA]</scope>
    <source>
        <strain evidence="1 2">DSM 103725</strain>
    </source>
</reference>
<comment type="caution">
    <text evidence="1">The sequence shown here is derived from an EMBL/GenBank/DDBJ whole genome shotgun (WGS) entry which is preliminary data.</text>
</comment>
<evidence type="ECO:0000313" key="2">
    <source>
        <dbReference type="Proteomes" id="UP000541810"/>
    </source>
</evidence>
<dbReference type="SUPFAM" id="SSF51182">
    <property type="entry name" value="RmlC-like cupins"/>
    <property type="match status" value="1"/>
</dbReference>
<sequence length="176" mass="19327">MAFTYDGFVQAVRDAVTQERPGEAVAQLLRETLADPAAVAAAIPPREEDEVHLFEDGTVSIWNCRFQPNVVIPPHEHKMPVWIGVISGAEQNIFYRRDEDGLHEIGTRTIHPGDVVAIGEDAIHAVTAVGDQPSDALHVYLGPLTQVERDLFDGESGTALPFTEENFEKLKKTKGS</sequence>
<dbReference type="EMBL" id="JACHGY010000001">
    <property type="protein sequence ID" value="MBB6428458.1"/>
    <property type="molecule type" value="Genomic_DNA"/>
</dbReference>
<dbReference type="InterPro" id="IPR011051">
    <property type="entry name" value="RmlC_Cupin_sf"/>
</dbReference>
<accession>A0A7X0H3L2</accession>
<dbReference type="AlphaFoldDB" id="A0A7X0H3L2"/>
<dbReference type="Gene3D" id="2.60.120.10">
    <property type="entry name" value="Jelly Rolls"/>
    <property type="match status" value="1"/>
</dbReference>
<organism evidence="1 2">
    <name type="scientific">Algisphaera agarilytica</name>
    <dbReference type="NCBI Taxonomy" id="1385975"/>
    <lineage>
        <taxon>Bacteria</taxon>
        <taxon>Pseudomonadati</taxon>
        <taxon>Planctomycetota</taxon>
        <taxon>Phycisphaerae</taxon>
        <taxon>Phycisphaerales</taxon>
        <taxon>Phycisphaeraceae</taxon>
        <taxon>Algisphaera</taxon>
    </lineage>
</organism>
<dbReference type="RefSeq" id="WP_184675612.1">
    <property type="nucleotide sequence ID" value="NZ_JACHGY010000001.1"/>
</dbReference>
<protein>
    <submittedName>
        <fullName evidence="1">Putative metal-dependent enzyme (Double-stranded beta helix superfamily)</fullName>
    </submittedName>
</protein>
<evidence type="ECO:0000313" key="1">
    <source>
        <dbReference type="EMBL" id="MBB6428458.1"/>
    </source>
</evidence>
<gene>
    <name evidence="1" type="ORF">HNQ40_000264</name>
</gene>
<keyword evidence="2" id="KW-1185">Reference proteome</keyword>
<name>A0A7X0H3L2_9BACT</name>
<dbReference type="InterPro" id="IPR014710">
    <property type="entry name" value="RmlC-like_jellyroll"/>
</dbReference>
<proteinExistence type="predicted"/>